<proteinExistence type="predicted"/>
<accession>A0A2S6NDK2</accession>
<dbReference type="EMBL" id="NHSJ01000036">
    <property type="protein sequence ID" value="PPQ32702.1"/>
    <property type="molecule type" value="Genomic_DNA"/>
</dbReference>
<sequence length="108" mass="11920">MRAVLATARRRLSVVELLMPVLDLHGAVMRVFVLMAGVLCLAAFSSAQTSAQSAAIVSEVSSDVMGDWRRHEIVRSYRDDAGCQLVIINYHHTDGGVDVRENRDCSKF</sequence>
<gene>
    <name evidence="1" type="ORF">CCR94_04620</name>
</gene>
<comment type="caution">
    <text evidence="1">The sequence shown here is derived from an EMBL/GenBank/DDBJ whole genome shotgun (WGS) entry which is preliminary data.</text>
</comment>
<dbReference type="AlphaFoldDB" id="A0A2S6NDK2"/>
<organism evidence="1 2">
    <name type="scientific">Rhodoblastus sphagnicola</name>
    <dbReference type="NCBI Taxonomy" id="333368"/>
    <lineage>
        <taxon>Bacteria</taxon>
        <taxon>Pseudomonadati</taxon>
        <taxon>Pseudomonadota</taxon>
        <taxon>Alphaproteobacteria</taxon>
        <taxon>Hyphomicrobiales</taxon>
        <taxon>Rhodoblastaceae</taxon>
        <taxon>Rhodoblastus</taxon>
    </lineage>
</organism>
<protein>
    <submittedName>
        <fullName evidence="1">Uncharacterized protein</fullName>
    </submittedName>
</protein>
<dbReference type="Proteomes" id="UP000239089">
    <property type="component" value="Unassembled WGS sequence"/>
</dbReference>
<keyword evidence="2" id="KW-1185">Reference proteome</keyword>
<name>A0A2S6NDK2_9HYPH</name>
<evidence type="ECO:0000313" key="1">
    <source>
        <dbReference type="EMBL" id="PPQ32702.1"/>
    </source>
</evidence>
<reference evidence="1 2" key="1">
    <citation type="journal article" date="2018" name="Arch. Microbiol.">
        <title>New insights into the metabolic potential of the phototrophic purple bacterium Rhodopila globiformis DSM 161(T) from its draft genome sequence and evidence for a vanadium-dependent nitrogenase.</title>
        <authorList>
            <person name="Imhoff J.F."/>
            <person name="Rahn T."/>
            <person name="Kunzel S."/>
            <person name="Neulinger S.C."/>
        </authorList>
    </citation>
    <scope>NUCLEOTIDE SEQUENCE [LARGE SCALE GENOMIC DNA]</scope>
    <source>
        <strain evidence="1 2">DSM 16996</strain>
    </source>
</reference>
<evidence type="ECO:0000313" key="2">
    <source>
        <dbReference type="Proteomes" id="UP000239089"/>
    </source>
</evidence>